<name>A0A4R7HXM1_9ACTN</name>
<reference evidence="1 2" key="1">
    <citation type="submission" date="2019-03" db="EMBL/GenBank/DDBJ databases">
        <title>Sequencing the genomes of 1000 actinobacteria strains.</title>
        <authorList>
            <person name="Klenk H.-P."/>
        </authorList>
    </citation>
    <scope>NUCLEOTIDE SEQUENCE [LARGE SCALE GENOMIC DNA]</scope>
    <source>
        <strain evidence="1 2">DSM 18936</strain>
    </source>
</reference>
<evidence type="ECO:0000313" key="1">
    <source>
        <dbReference type="EMBL" id="TDT15947.1"/>
    </source>
</evidence>
<gene>
    <name evidence="1" type="ORF">BDK89_1528</name>
</gene>
<dbReference type="AlphaFoldDB" id="A0A4R7HXM1"/>
<organism evidence="1 2">
    <name type="scientific">Ilumatobacter fluminis</name>
    <dbReference type="NCBI Taxonomy" id="467091"/>
    <lineage>
        <taxon>Bacteria</taxon>
        <taxon>Bacillati</taxon>
        <taxon>Actinomycetota</taxon>
        <taxon>Acidimicrobiia</taxon>
        <taxon>Acidimicrobiales</taxon>
        <taxon>Ilumatobacteraceae</taxon>
        <taxon>Ilumatobacter</taxon>
    </lineage>
</organism>
<keyword evidence="2" id="KW-1185">Reference proteome</keyword>
<dbReference type="Proteomes" id="UP000294558">
    <property type="component" value="Unassembled WGS sequence"/>
</dbReference>
<comment type="caution">
    <text evidence="1">The sequence shown here is derived from an EMBL/GenBank/DDBJ whole genome shotgun (WGS) entry which is preliminary data.</text>
</comment>
<proteinExistence type="predicted"/>
<evidence type="ECO:0000313" key="2">
    <source>
        <dbReference type="Proteomes" id="UP000294558"/>
    </source>
</evidence>
<accession>A0A4R7HXM1</accession>
<dbReference type="EMBL" id="SOAU01000001">
    <property type="protein sequence ID" value="TDT15947.1"/>
    <property type="molecule type" value="Genomic_DNA"/>
</dbReference>
<protein>
    <submittedName>
        <fullName evidence="1">Uncharacterized protein</fullName>
    </submittedName>
</protein>
<sequence>MDMIVNHRWTESTTVRIVDDMDERLTLLDLDRLAHGIDRDGIVAHERDAEMLAGRARALDIAPVAVDVLLDHDEKTVVRERAFLRVTMALSRTGRREPALVG</sequence>